<sequence>MQLSVINSPVYLLIAVLVAMIIGLIWYLAKQHKVKPVINASSPTLKTTEIVFSELQVRTGFSSEVVLHVAASLAQGSSHPLSQAIVHEAQKRQLPIKPVSEFQTYQGYGLTGLVDGRIIALGNLPLMQELGINIPAAYNQLHQTQAMDVRLIYISVNSYLAGVIFLTSLPQ</sequence>
<dbReference type="AlphaFoldDB" id="A0A2T5IVR8"/>
<feature type="transmembrane region" description="Helical" evidence="2">
    <location>
        <begin position="151"/>
        <end position="169"/>
    </location>
</feature>
<evidence type="ECO:0000256" key="1">
    <source>
        <dbReference type="ARBA" id="ARBA00006024"/>
    </source>
</evidence>
<dbReference type="PANTHER" id="PTHR48085">
    <property type="entry name" value="CADMIUM/ZINC-TRANSPORTING ATPASE HMA2-RELATED"/>
    <property type="match status" value="1"/>
</dbReference>
<dbReference type="GO" id="GO:0022857">
    <property type="term" value="F:transmembrane transporter activity"/>
    <property type="evidence" value="ECO:0007669"/>
    <property type="project" value="TreeGrafter"/>
</dbReference>
<keyword evidence="2" id="KW-0812">Transmembrane</keyword>
<dbReference type="InterPro" id="IPR051014">
    <property type="entry name" value="Cation_Transport_ATPase_IB"/>
</dbReference>
<dbReference type="GO" id="GO:0016020">
    <property type="term" value="C:membrane"/>
    <property type="evidence" value="ECO:0007669"/>
    <property type="project" value="TreeGrafter"/>
</dbReference>
<feature type="transmembrane region" description="Helical" evidence="2">
    <location>
        <begin position="6"/>
        <end position="29"/>
    </location>
</feature>
<gene>
    <name evidence="3" type="ORF">C8N29_11577</name>
</gene>
<proteinExistence type="inferred from homology"/>
<reference evidence="3 4" key="1">
    <citation type="submission" date="2018-04" db="EMBL/GenBank/DDBJ databases">
        <title>Genomic Encyclopedia of Archaeal and Bacterial Type Strains, Phase II (KMG-II): from individual species to whole genera.</title>
        <authorList>
            <person name="Goeker M."/>
        </authorList>
    </citation>
    <scope>NUCLEOTIDE SEQUENCE [LARGE SCALE GENOMIC DNA]</scope>
    <source>
        <strain evidence="3 4">DSM 5822</strain>
    </source>
</reference>
<keyword evidence="2" id="KW-0472">Membrane</keyword>
<dbReference type="EMBL" id="QAON01000015">
    <property type="protein sequence ID" value="PTQ87992.1"/>
    <property type="molecule type" value="Genomic_DNA"/>
</dbReference>
<dbReference type="GO" id="GO:0000166">
    <property type="term" value="F:nucleotide binding"/>
    <property type="evidence" value="ECO:0007669"/>
    <property type="project" value="InterPro"/>
</dbReference>
<accession>A0A2T5IVR8</accession>
<evidence type="ECO:0000256" key="2">
    <source>
        <dbReference type="SAM" id="Phobius"/>
    </source>
</evidence>
<evidence type="ECO:0000313" key="3">
    <source>
        <dbReference type="EMBL" id="PTQ87992.1"/>
    </source>
</evidence>
<evidence type="ECO:0000313" key="4">
    <source>
        <dbReference type="Proteomes" id="UP000244223"/>
    </source>
</evidence>
<dbReference type="PANTHER" id="PTHR48085:SF5">
    <property type="entry name" value="CADMIUM_ZINC-TRANSPORTING ATPASE HMA4-RELATED"/>
    <property type="match status" value="1"/>
</dbReference>
<dbReference type="SUPFAM" id="SSF81660">
    <property type="entry name" value="Metal cation-transporting ATPase, ATP-binding domain N"/>
    <property type="match status" value="1"/>
</dbReference>
<keyword evidence="4" id="KW-1185">Reference proteome</keyword>
<comment type="similarity">
    <text evidence="1">Belongs to the cation transport ATPase (P-type) (TC 3.A.3) family. Type IB subfamily.</text>
</comment>
<keyword evidence="2" id="KW-1133">Transmembrane helix</keyword>
<dbReference type="Proteomes" id="UP000244223">
    <property type="component" value="Unassembled WGS sequence"/>
</dbReference>
<name>A0A2T5IVR8_9GAMM</name>
<dbReference type="Gene3D" id="3.40.1110.10">
    <property type="entry name" value="Calcium-transporting ATPase, cytoplasmic domain N"/>
    <property type="match status" value="1"/>
</dbReference>
<dbReference type="InterPro" id="IPR023299">
    <property type="entry name" value="ATPase_P-typ_cyto_dom_N"/>
</dbReference>
<protein>
    <submittedName>
        <fullName evidence="3">Uncharacterized protein</fullName>
    </submittedName>
</protein>
<comment type="caution">
    <text evidence="3">The sequence shown here is derived from an EMBL/GenBank/DDBJ whole genome shotgun (WGS) entry which is preliminary data.</text>
</comment>
<organism evidence="3 4">
    <name type="scientific">Agitococcus lubricus</name>
    <dbReference type="NCBI Taxonomy" id="1077255"/>
    <lineage>
        <taxon>Bacteria</taxon>
        <taxon>Pseudomonadati</taxon>
        <taxon>Pseudomonadota</taxon>
        <taxon>Gammaproteobacteria</taxon>
        <taxon>Moraxellales</taxon>
        <taxon>Moraxellaceae</taxon>
        <taxon>Agitococcus</taxon>
    </lineage>
</organism>